<reference evidence="2 3" key="1">
    <citation type="submission" date="2019-05" db="EMBL/GenBank/DDBJ databases">
        <title>Draft genome sequence of Nonomuraea zeae DSM 100528.</title>
        <authorList>
            <person name="Saricaoglu S."/>
            <person name="Isik K."/>
        </authorList>
    </citation>
    <scope>NUCLEOTIDE SEQUENCE [LARGE SCALE GENOMIC DNA]</scope>
    <source>
        <strain evidence="2 3">DSM 100528</strain>
    </source>
</reference>
<dbReference type="OrthoDB" id="9808408at2"/>
<dbReference type="NCBIfam" id="TIGR00229">
    <property type="entry name" value="sensory_box"/>
    <property type="match status" value="1"/>
</dbReference>
<gene>
    <name evidence="2" type="ORF">ETD85_45465</name>
</gene>
<dbReference type="EMBL" id="VCKX01000228">
    <property type="protein sequence ID" value="TMR25366.1"/>
    <property type="molecule type" value="Genomic_DNA"/>
</dbReference>
<evidence type="ECO:0000313" key="2">
    <source>
        <dbReference type="EMBL" id="TMR25366.1"/>
    </source>
</evidence>
<name>A0A5S4FXE0_9ACTN</name>
<dbReference type="PROSITE" id="PS50112">
    <property type="entry name" value="PAS"/>
    <property type="match status" value="1"/>
</dbReference>
<keyword evidence="3" id="KW-1185">Reference proteome</keyword>
<dbReference type="Gene3D" id="3.30.450.20">
    <property type="entry name" value="PAS domain"/>
    <property type="match status" value="1"/>
</dbReference>
<dbReference type="SUPFAM" id="SSF55785">
    <property type="entry name" value="PYP-like sensor domain (PAS domain)"/>
    <property type="match status" value="1"/>
</dbReference>
<accession>A0A5S4FXE0</accession>
<evidence type="ECO:0000259" key="1">
    <source>
        <dbReference type="PROSITE" id="PS50112"/>
    </source>
</evidence>
<evidence type="ECO:0000313" key="3">
    <source>
        <dbReference type="Proteomes" id="UP000306628"/>
    </source>
</evidence>
<dbReference type="AlphaFoldDB" id="A0A5S4FXE0"/>
<organism evidence="2 3">
    <name type="scientific">Nonomuraea zeae</name>
    <dbReference type="NCBI Taxonomy" id="1642303"/>
    <lineage>
        <taxon>Bacteria</taxon>
        <taxon>Bacillati</taxon>
        <taxon>Actinomycetota</taxon>
        <taxon>Actinomycetes</taxon>
        <taxon>Streptosporangiales</taxon>
        <taxon>Streptosporangiaceae</taxon>
        <taxon>Nonomuraea</taxon>
    </lineage>
</organism>
<sequence>MAEVDFWAVFDAAPVALSVLSRDLAFVAVNRAHERLFGRTCGECIGRNAFEVFPGGSWPEGVEVLRSSLERVLAGGEGEGDILMLQRYDIEMPGSPGTRRERYWSVASAPLLDRDGAVCGVIVRMQEVTSVVERMRQESRSAFSEAGLAHAAVVEAQLFAETGELQAVNRRLRSAEARERGVTERRRA</sequence>
<comment type="caution">
    <text evidence="2">The sequence shown here is derived from an EMBL/GenBank/DDBJ whole genome shotgun (WGS) entry which is preliminary data.</text>
</comment>
<dbReference type="InterPro" id="IPR000014">
    <property type="entry name" value="PAS"/>
</dbReference>
<proteinExistence type="predicted"/>
<protein>
    <submittedName>
        <fullName evidence="2">PAS domain-containing protein</fullName>
    </submittedName>
</protein>
<dbReference type="RefSeq" id="WP_138696062.1">
    <property type="nucleotide sequence ID" value="NZ_JBHSAZ010000027.1"/>
</dbReference>
<dbReference type="InterPro" id="IPR035965">
    <property type="entry name" value="PAS-like_dom_sf"/>
</dbReference>
<dbReference type="Pfam" id="PF08448">
    <property type="entry name" value="PAS_4"/>
    <property type="match status" value="1"/>
</dbReference>
<feature type="domain" description="PAS" evidence="1">
    <location>
        <begin position="2"/>
        <end position="76"/>
    </location>
</feature>
<dbReference type="Proteomes" id="UP000306628">
    <property type="component" value="Unassembled WGS sequence"/>
</dbReference>
<dbReference type="CDD" id="cd00130">
    <property type="entry name" value="PAS"/>
    <property type="match status" value="1"/>
</dbReference>
<dbReference type="InterPro" id="IPR013656">
    <property type="entry name" value="PAS_4"/>
</dbReference>